<name>A0ABU1S1E0_9FLAO</name>
<evidence type="ECO:0000313" key="2">
    <source>
        <dbReference type="Proteomes" id="UP001261871"/>
    </source>
</evidence>
<organism evidence="1 2">
    <name type="scientific">Flavobacterium granuli</name>
    <dbReference type="NCBI Taxonomy" id="280093"/>
    <lineage>
        <taxon>Bacteria</taxon>
        <taxon>Pseudomonadati</taxon>
        <taxon>Bacteroidota</taxon>
        <taxon>Flavobacteriia</taxon>
        <taxon>Flavobacteriales</taxon>
        <taxon>Flavobacteriaceae</taxon>
        <taxon>Flavobacterium</taxon>
    </lineage>
</organism>
<dbReference type="Proteomes" id="UP001261871">
    <property type="component" value="Unassembled WGS sequence"/>
</dbReference>
<accession>A0ABU1S1E0</accession>
<protein>
    <submittedName>
        <fullName evidence="1">Uncharacterized protein</fullName>
    </submittedName>
</protein>
<sequence>MTGSVKSYTLVYSGFDTKLSPFFGFTNPDSYRDQNTKPTTIKPIT</sequence>
<proteinExistence type="predicted"/>
<dbReference type="EMBL" id="JAVDTX010000002">
    <property type="protein sequence ID" value="MDR6844470.1"/>
    <property type="molecule type" value="Genomic_DNA"/>
</dbReference>
<evidence type="ECO:0000313" key="1">
    <source>
        <dbReference type="EMBL" id="MDR6844470.1"/>
    </source>
</evidence>
<gene>
    <name evidence="1" type="ORF">J2W95_001161</name>
</gene>
<keyword evidence="2" id="KW-1185">Reference proteome</keyword>
<comment type="caution">
    <text evidence="1">The sequence shown here is derived from an EMBL/GenBank/DDBJ whole genome shotgun (WGS) entry which is preliminary data.</text>
</comment>
<dbReference type="RefSeq" id="WP_310004864.1">
    <property type="nucleotide sequence ID" value="NZ_JAVDTX010000002.1"/>
</dbReference>
<reference evidence="1 2" key="1">
    <citation type="submission" date="2023-07" db="EMBL/GenBank/DDBJ databases">
        <title>Sorghum-associated microbial communities from plants grown in Nebraska, USA.</title>
        <authorList>
            <person name="Schachtman D."/>
        </authorList>
    </citation>
    <scope>NUCLEOTIDE SEQUENCE [LARGE SCALE GENOMIC DNA]</scope>
    <source>
        <strain evidence="1 2">BE124</strain>
    </source>
</reference>